<comment type="catalytic activity">
    <reaction evidence="1">
        <text>D-glycero-beta-D-manno-heptose 1,7-bisphosphate + H2O = D-glycero-beta-D-manno-heptose 1-phosphate + phosphate</text>
        <dbReference type="Rhea" id="RHEA:28518"/>
        <dbReference type="ChEBI" id="CHEBI:15377"/>
        <dbReference type="ChEBI" id="CHEBI:43474"/>
        <dbReference type="ChEBI" id="CHEBI:60208"/>
        <dbReference type="ChEBI" id="CHEBI:61593"/>
        <dbReference type="EC" id="3.1.3.82"/>
    </reaction>
</comment>
<dbReference type="Proteomes" id="UP000199556">
    <property type="component" value="Unassembled WGS sequence"/>
</dbReference>
<dbReference type="InterPro" id="IPR006543">
    <property type="entry name" value="Histidinol-phos"/>
</dbReference>
<keyword evidence="11 17" id="KW-0460">Magnesium</keyword>
<feature type="binding site" evidence="17">
    <location>
        <position position="102"/>
    </location>
    <ligand>
        <name>Zn(2+)</name>
        <dbReference type="ChEBI" id="CHEBI:29105"/>
    </ligand>
</feature>
<dbReference type="CDD" id="cd07503">
    <property type="entry name" value="HAD_HisB-N"/>
    <property type="match status" value="1"/>
</dbReference>
<feature type="binding site" evidence="17">
    <location>
        <position position="131"/>
    </location>
    <ligand>
        <name>Mg(2+)</name>
        <dbReference type="ChEBI" id="CHEBI:18420"/>
    </ligand>
</feature>
<comment type="similarity">
    <text evidence="13 14">Belongs to the gmhB family.</text>
</comment>
<evidence type="ECO:0000256" key="2">
    <source>
        <dbReference type="ARBA" id="ARBA00001946"/>
    </source>
</evidence>
<dbReference type="STRING" id="195064.SAMN05421721_106110"/>
<feature type="binding site" evidence="17">
    <location>
        <position position="12"/>
    </location>
    <ligand>
        <name>Mg(2+)</name>
        <dbReference type="ChEBI" id="CHEBI:18420"/>
    </ligand>
</feature>
<dbReference type="PANTHER" id="PTHR42891">
    <property type="entry name" value="D-GLYCERO-BETA-D-MANNO-HEPTOSE-1,7-BISPHOSPHATE 7-PHOSPHATASE"/>
    <property type="match status" value="1"/>
</dbReference>
<evidence type="ECO:0000256" key="8">
    <source>
        <dbReference type="ARBA" id="ARBA00022723"/>
    </source>
</evidence>
<dbReference type="Pfam" id="PF13242">
    <property type="entry name" value="Hydrolase_like"/>
    <property type="match status" value="1"/>
</dbReference>
<evidence type="ECO:0000256" key="14">
    <source>
        <dbReference type="PIRNR" id="PIRNR004682"/>
    </source>
</evidence>
<proteinExistence type="inferred from homology"/>
<reference evidence="18 19" key="1">
    <citation type="submission" date="2016-10" db="EMBL/GenBank/DDBJ databases">
        <authorList>
            <person name="de Groot N.N."/>
        </authorList>
    </citation>
    <scope>NUCLEOTIDE SEQUENCE [LARGE SCALE GENOMIC DNA]</scope>
    <source>
        <strain evidence="18 19">DSM 4180</strain>
    </source>
</reference>
<feature type="active site" description="Proton donor" evidence="15">
    <location>
        <position position="14"/>
    </location>
</feature>
<dbReference type="GO" id="GO:0005975">
    <property type="term" value="P:carbohydrate metabolic process"/>
    <property type="evidence" value="ECO:0007669"/>
    <property type="project" value="InterPro"/>
</dbReference>
<keyword evidence="12 14" id="KW-0119">Carbohydrate metabolism</keyword>
<evidence type="ECO:0000256" key="5">
    <source>
        <dbReference type="ARBA" id="ARBA00004708"/>
    </source>
</evidence>
<accession>A0A1I4R2W8</accession>
<feature type="site" description="Stabilizes the phosphoryl group" evidence="16">
    <location>
        <position position="55"/>
    </location>
</feature>
<keyword evidence="8 17" id="KW-0479">Metal-binding</keyword>
<comment type="pathway">
    <text evidence="5">Nucleotide-sugar biosynthesis; ADP-L-glycero-beta-D-manno-heptose biosynthesis; ADP-L-glycero-beta-D-manno-heptose from D-glycero-beta-D-manno-heptose 7-phosphate: step 2/4.</text>
</comment>
<keyword evidence="7 14" id="KW-0963">Cytoplasm</keyword>
<evidence type="ECO:0000256" key="12">
    <source>
        <dbReference type="ARBA" id="ARBA00023277"/>
    </source>
</evidence>
<evidence type="ECO:0000256" key="10">
    <source>
        <dbReference type="ARBA" id="ARBA00022833"/>
    </source>
</evidence>
<dbReference type="FunFam" id="3.40.50.1000:FF:000168">
    <property type="entry name" value="D,D-heptose 1,7-bisphosphate phosphatase"/>
    <property type="match status" value="1"/>
</dbReference>
<evidence type="ECO:0000256" key="13">
    <source>
        <dbReference type="ARBA" id="ARBA00061616"/>
    </source>
</evidence>
<protein>
    <recommendedName>
        <fullName evidence="14">D,D-heptose 1,7-bisphosphate phosphatase</fullName>
        <ecNumber evidence="14">3.1.3.-</ecNumber>
    </recommendedName>
</protein>
<evidence type="ECO:0000256" key="7">
    <source>
        <dbReference type="ARBA" id="ARBA00022490"/>
    </source>
</evidence>
<dbReference type="InterPro" id="IPR036412">
    <property type="entry name" value="HAD-like_sf"/>
</dbReference>
<keyword evidence="19" id="KW-1185">Reference proteome</keyword>
<dbReference type="InterPro" id="IPR006549">
    <property type="entry name" value="HAD-SF_hydro_IIIA"/>
</dbReference>
<dbReference type="AlphaFoldDB" id="A0A1I4R2W8"/>
<evidence type="ECO:0000256" key="3">
    <source>
        <dbReference type="ARBA" id="ARBA00001947"/>
    </source>
</evidence>
<dbReference type="NCBIfam" id="TIGR01662">
    <property type="entry name" value="HAD-SF-IIIA"/>
    <property type="match status" value="1"/>
</dbReference>
<dbReference type="PANTHER" id="PTHR42891:SF1">
    <property type="entry name" value="D-GLYCERO-BETA-D-MANNO-HEPTOSE-1,7-BISPHOSPHATE 7-PHOSPHATASE"/>
    <property type="match status" value="1"/>
</dbReference>
<keyword evidence="10 17" id="KW-0862">Zinc</keyword>
<feature type="binding site" evidence="17">
    <location>
        <position position="104"/>
    </location>
    <ligand>
        <name>Zn(2+)</name>
        <dbReference type="ChEBI" id="CHEBI:29105"/>
    </ligand>
</feature>
<comment type="subcellular location">
    <subcellularLocation>
        <location evidence="4 14">Cytoplasm</location>
    </subcellularLocation>
</comment>
<dbReference type="NCBIfam" id="NF006506">
    <property type="entry name" value="PRK08942.1"/>
    <property type="match status" value="1"/>
</dbReference>
<feature type="binding site" evidence="17">
    <location>
        <position position="94"/>
    </location>
    <ligand>
        <name>Zn(2+)</name>
        <dbReference type="ChEBI" id="CHEBI:29105"/>
    </ligand>
</feature>
<evidence type="ECO:0000256" key="6">
    <source>
        <dbReference type="ARBA" id="ARBA00011245"/>
    </source>
</evidence>
<evidence type="ECO:0000256" key="15">
    <source>
        <dbReference type="PIRSR" id="PIRSR004682-1"/>
    </source>
</evidence>
<sequence length="189" mass="20208">MTGEGARLVILDRDGVINRDSPDYIKSPQEWIPLPGSLEAIARLTRAGWRVAVATNQSGLARGLFDAATLEAIHERMRRAVEAAGGRIHLIHHCPHGPEDGCDCRKPRPGLLHRIARDLDVPLEGVPVVGDSARDLEAARAAGCRPILVRTGKGEGTLVRGALPAQTEVFPDLAAVVEHLLAEEAGHGD</sequence>
<comment type="subunit">
    <text evidence="6">Monomer.</text>
</comment>
<dbReference type="GO" id="GO:0005737">
    <property type="term" value="C:cytoplasm"/>
    <property type="evidence" value="ECO:0007669"/>
    <property type="project" value="UniProtKB-SubCell"/>
</dbReference>
<feature type="binding site" evidence="17">
    <location>
        <position position="14"/>
    </location>
    <ligand>
        <name>Mg(2+)</name>
        <dbReference type="ChEBI" id="CHEBI:18420"/>
    </ligand>
</feature>
<evidence type="ECO:0000256" key="17">
    <source>
        <dbReference type="PIRSR" id="PIRSR004682-4"/>
    </source>
</evidence>
<feature type="active site" description="Nucleophile" evidence="15">
    <location>
        <position position="12"/>
    </location>
</feature>
<comment type="cofactor">
    <cofactor evidence="2 17">
        <name>Mg(2+)</name>
        <dbReference type="ChEBI" id="CHEBI:18420"/>
    </cofactor>
</comment>
<evidence type="ECO:0000256" key="11">
    <source>
        <dbReference type="ARBA" id="ARBA00022842"/>
    </source>
</evidence>
<gene>
    <name evidence="18" type="ORF">SAMN05421721_106110</name>
</gene>
<evidence type="ECO:0000256" key="4">
    <source>
        <dbReference type="ARBA" id="ARBA00004496"/>
    </source>
</evidence>
<feature type="site" description="Stabilizes the phosphoryl group" evidence="16">
    <location>
        <position position="106"/>
    </location>
</feature>
<dbReference type="PIRSF" id="PIRSF004682">
    <property type="entry name" value="GmhB"/>
    <property type="match status" value="1"/>
</dbReference>
<dbReference type="OrthoDB" id="9788272at2"/>
<dbReference type="RefSeq" id="WP_090484689.1">
    <property type="nucleotide sequence ID" value="NZ_FOUO01000006.1"/>
</dbReference>
<dbReference type="NCBIfam" id="TIGR01656">
    <property type="entry name" value="Histidinol-ppas"/>
    <property type="match status" value="1"/>
</dbReference>
<keyword evidence="9 14" id="KW-0378">Hydrolase</keyword>
<comment type="cofactor">
    <cofactor evidence="3 17">
        <name>Zn(2+)</name>
        <dbReference type="ChEBI" id="CHEBI:29105"/>
    </cofactor>
</comment>
<evidence type="ECO:0000313" key="18">
    <source>
        <dbReference type="EMBL" id="SFM46648.1"/>
    </source>
</evidence>
<dbReference type="GO" id="GO:0034200">
    <property type="term" value="F:D-glycero-beta-D-manno-heptose 1,7-bisphosphate 7-phosphatase activity"/>
    <property type="evidence" value="ECO:0007669"/>
    <property type="project" value="UniProtKB-EC"/>
</dbReference>
<dbReference type="EC" id="3.1.3.-" evidence="14"/>
<feature type="binding site" evidence="17">
    <location>
        <position position="96"/>
    </location>
    <ligand>
        <name>Zn(2+)</name>
        <dbReference type="ChEBI" id="CHEBI:29105"/>
    </ligand>
</feature>
<evidence type="ECO:0000256" key="16">
    <source>
        <dbReference type="PIRSR" id="PIRSR004682-3"/>
    </source>
</evidence>
<dbReference type="InterPro" id="IPR004446">
    <property type="entry name" value="Heptose_bisP_phosphatase"/>
</dbReference>
<dbReference type="SUPFAM" id="SSF56784">
    <property type="entry name" value="HAD-like"/>
    <property type="match status" value="1"/>
</dbReference>
<name>A0A1I4R2W8_ECTMO</name>
<evidence type="ECO:0000313" key="19">
    <source>
        <dbReference type="Proteomes" id="UP000199556"/>
    </source>
</evidence>
<dbReference type="EMBL" id="FOUO01000006">
    <property type="protein sequence ID" value="SFM46648.1"/>
    <property type="molecule type" value="Genomic_DNA"/>
</dbReference>
<dbReference type="GO" id="GO:0046872">
    <property type="term" value="F:metal ion binding"/>
    <property type="evidence" value="ECO:0007669"/>
    <property type="project" value="UniProtKB-KW"/>
</dbReference>
<evidence type="ECO:0000256" key="9">
    <source>
        <dbReference type="ARBA" id="ARBA00022801"/>
    </source>
</evidence>
<feature type="site" description="Contributes to substrate recognition" evidence="16">
    <location>
        <position position="105"/>
    </location>
</feature>
<dbReference type="InterPro" id="IPR023214">
    <property type="entry name" value="HAD_sf"/>
</dbReference>
<dbReference type="Gene3D" id="3.40.50.1000">
    <property type="entry name" value="HAD superfamily/HAD-like"/>
    <property type="match status" value="1"/>
</dbReference>
<organism evidence="18 19">
    <name type="scientific">Ectothiorhodospira mobilis</name>
    <dbReference type="NCBI Taxonomy" id="195064"/>
    <lineage>
        <taxon>Bacteria</taxon>
        <taxon>Pseudomonadati</taxon>
        <taxon>Pseudomonadota</taxon>
        <taxon>Gammaproteobacteria</taxon>
        <taxon>Chromatiales</taxon>
        <taxon>Ectothiorhodospiraceae</taxon>
        <taxon>Ectothiorhodospira</taxon>
    </lineage>
</organism>
<evidence type="ECO:0000256" key="1">
    <source>
        <dbReference type="ARBA" id="ARBA00001226"/>
    </source>
</evidence>